<protein>
    <recommendedName>
        <fullName evidence="3">HTH cro/C1-type domain-containing protein</fullName>
    </recommendedName>
</protein>
<dbReference type="Gene3D" id="1.10.260.40">
    <property type="entry name" value="lambda repressor-like DNA-binding domains"/>
    <property type="match status" value="1"/>
</dbReference>
<name>A0A222MWD4_9BACT</name>
<dbReference type="KEGG" id="cavi:CAV_0548"/>
<dbReference type="RefSeq" id="WP_094324986.1">
    <property type="nucleotide sequence ID" value="NZ_CP022347.1"/>
</dbReference>
<dbReference type="Proteomes" id="UP000201169">
    <property type="component" value="Chromosome"/>
</dbReference>
<organism evidence="1 2">
    <name type="scientific">Campylobacter avium LMG 24591</name>
    <dbReference type="NCBI Taxonomy" id="522484"/>
    <lineage>
        <taxon>Bacteria</taxon>
        <taxon>Pseudomonadati</taxon>
        <taxon>Campylobacterota</taxon>
        <taxon>Epsilonproteobacteria</taxon>
        <taxon>Campylobacterales</taxon>
        <taxon>Campylobacteraceae</taxon>
        <taxon>Campylobacter</taxon>
    </lineage>
</organism>
<dbReference type="OrthoDB" id="5358305at2"/>
<dbReference type="AlphaFoldDB" id="A0A222MWD4"/>
<gene>
    <name evidence="1" type="ORF">CAV_0548</name>
</gene>
<keyword evidence="2" id="KW-1185">Reference proteome</keyword>
<dbReference type="EMBL" id="CP022347">
    <property type="protein sequence ID" value="ASQ30215.1"/>
    <property type="molecule type" value="Genomic_DNA"/>
</dbReference>
<proteinExistence type="predicted"/>
<sequence length="71" mass="8343">MQKLTQKELSKLIKQAGFKSKAEFARHFGFNVNTISHWANTRDVPDFFLPLIEKCIKAKKYDELMKDKVKL</sequence>
<dbReference type="GO" id="GO:0003677">
    <property type="term" value="F:DNA binding"/>
    <property type="evidence" value="ECO:0007669"/>
    <property type="project" value="InterPro"/>
</dbReference>
<evidence type="ECO:0008006" key="3">
    <source>
        <dbReference type="Google" id="ProtNLM"/>
    </source>
</evidence>
<dbReference type="InterPro" id="IPR010982">
    <property type="entry name" value="Lambda_DNA-bd_dom_sf"/>
</dbReference>
<evidence type="ECO:0000313" key="2">
    <source>
        <dbReference type="Proteomes" id="UP000201169"/>
    </source>
</evidence>
<evidence type="ECO:0000313" key="1">
    <source>
        <dbReference type="EMBL" id="ASQ30215.1"/>
    </source>
</evidence>
<reference evidence="1 2" key="1">
    <citation type="submission" date="2017-07" db="EMBL/GenBank/DDBJ databases">
        <title>Analysis of two Campylobacter avium genomes and identification of a novel hippuricase gene.</title>
        <authorList>
            <person name="Miller W.G."/>
            <person name="Chapman M.H."/>
            <person name="Yee E."/>
            <person name="Revez J."/>
            <person name="Bono J.L."/>
            <person name="Rossi M."/>
        </authorList>
    </citation>
    <scope>NUCLEOTIDE SEQUENCE [LARGE SCALE GENOMIC DNA]</scope>
    <source>
        <strain evidence="1 2">LMG 24591</strain>
    </source>
</reference>
<accession>A0A222MWD4</accession>